<evidence type="ECO:0000313" key="2">
    <source>
        <dbReference type="EMBL" id="MFC0533035.1"/>
    </source>
</evidence>
<dbReference type="EMBL" id="JBHLUH010000077">
    <property type="protein sequence ID" value="MFC0533035.1"/>
    <property type="molecule type" value="Genomic_DNA"/>
</dbReference>
<name>A0ABV6ME78_9ACTN</name>
<reference evidence="2 3" key="1">
    <citation type="submission" date="2024-09" db="EMBL/GenBank/DDBJ databases">
        <authorList>
            <person name="Sun Q."/>
            <person name="Mori K."/>
        </authorList>
    </citation>
    <scope>NUCLEOTIDE SEQUENCE [LARGE SCALE GENOMIC DNA]</scope>
    <source>
        <strain evidence="2 3">TBRC 3947</strain>
    </source>
</reference>
<feature type="transmembrane region" description="Helical" evidence="1">
    <location>
        <begin position="120"/>
        <end position="140"/>
    </location>
</feature>
<keyword evidence="1" id="KW-0812">Transmembrane</keyword>
<protein>
    <submittedName>
        <fullName evidence="2">Uncharacterized protein</fullName>
    </submittedName>
</protein>
<sequence length="141" mass="15847">MDEGTGLSAERIKHLELIQSVVARLANNSFLIKGWTLTVAAAFFALIANRQGWSTAVVGLVPLLVFWGLDAAFLRQERLFRRLYEDARTPDSPVEVLSMDVSRYRENVGWWHTVTSMTLLPFYGALAAVDLLLIAARLWVL</sequence>
<keyword evidence="1" id="KW-0472">Membrane</keyword>
<dbReference type="RefSeq" id="WP_377260145.1">
    <property type="nucleotide sequence ID" value="NZ_JBHLUH010000077.1"/>
</dbReference>
<feature type="transmembrane region" description="Helical" evidence="1">
    <location>
        <begin position="53"/>
        <end position="74"/>
    </location>
</feature>
<feature type="transmembrane region" description="Helical" evidence="1">
    <location>
        <begin position="30"/>
        <end position="47"/>
    </location>
</feature>
<organism evidence="2 3">
    <name type="scientific">Phytohabitans kaempferiae</name>
    <dbReference type="NCBI Taxonomy" id="1620943"/>
    <lineage>
        <taxon>Bacteria</taxon>
        <taxon>Bacillati</taxon>
        <taxon>Actinomycetota</taxon>
        <taxon>Actinomycetes</taxon>
        <taxon>Micromonosporales</taxon>
        <taxon>Micromonosporaceae</taxon>
    </lineage>
</organism>
<evidence type="ECO:0000256" key="1">
    <source>
        <dbReference type="SAM" id="Phobius"/>
    </source>
</evidence>
<dbReference type="Proteomes" id="UP001589867">
    <property type="component" value="Unassembled WGS sequence"/>
</dbReference>
<keyword evidence="1" id="KW-1133">Transmembrane helix</keyword>
<accession>A0ABV6ME78</accession>
<gene>
    <name evidence="2" type="ORF">ACFFIA_36025</name>
</gene>
<keyword evidence="3" id="KW-1185">Reference proteome</keyword>
<evidence type="ECO:0000313" key="3">
    <source>
        <dbReference type="Proteomes" id="UP001589867"/>
    </source>
</evidence>
<proteinExistence type="predicted"/>
<comment type="caution">
    <text evidence="2">The sequence shown here is derived from an EMBL/GenBank/DDBJ whole genome shotgun (WGS) entry which is preliminary data.</text>
</comment>